<proteinExistence type="predicted"/>
<dbReference type="InterPro" id="IPR025410">
    <property type="entry name" value="Lant_dehyd"/>
</dbReference>
<dbReference type="SMART" id="SM01260">
    <property type="entry name" value="LANC_like"/>
    <property type="match status" value="1"/>
</dbReference>
<dbReference type="SUPFAM" id="SSF158745">
    <property type="entry name" value="LanC-like"/>
    <property type="match status" value="1"/>
</dbReference>
<reference evidence="3 4" key="1">
    <citation type="submission" date="2023-12" db="EMBL/GenBank/DDBJ databases">
        <title>Streptomyces sp. V4-01.</title>
        <authorList>
            <person name="Somphong A."/>
            <person name="Phongsopitanun W."/>
        </authorList>
    </citation>
    <scope>NUCLEOTIDE SEQUENCE [LARGE SCALE GENOMIC DNA]</scope>
    <source>
        <strain evidence="3 4">V4-01</strain>
    </source>
</reference>
<feature type="domain" description="Lantibiotic biosynthesis protein dehydration" evidence="2">
    <location>
        <begin position="217"/>
        <end position="616"/>
    </location>
</feature>
<dbReference type="PIRSF" id="PIRSF037228">
    <property type="entry name" value="Lant_mod_RumM"/>
    <property type="match status" value="1"/>
</dbReference>
<keyword evidence="4" id="KW-1185">Reference proteome</keyword>
<dbReference type="InterPro" id="IPR007822">
    <property type="entry name" value="LANC-like"/>
</dbReference>
<feature type="compositionally biased region" description="Low complexity" evidence="1">
    <location>
        <begin position="22"/>
        <end position="40"/>
    </location>
</feature>
<name>A0ABU7PBY6_9ACTN</name>
<dbReference type="CDD" id="cd04792">
    <property type="entry name" value="LanM-like"/>
    <property type="match status" value="1"/>
</dbReference>
<dbReference type="Pfam" id="PF13575">
    <property type="entry name" value="DUF4135"/>
    <property type="match status" value="1"/>
</dbReference>
<dbReference type="EMBL" id="JAZEWV010000010">
    <property type="protein sequence ID" value="MEE4543324.1"/>
    <property type="molecule type" value="Genomic_DNA"/>
</dbReference>
<evidence type="ECO:0000313" key="3">
    <source>
        <dbReference type="EMBL" id="MEE4543324.1"/>
    </source>
</evidence>
<dbReference type="Gene3D" id="1.50.10.10">
    <property type="match status" value="1"/>
</dbReference>
<comment type="caution">
    <text evidence="3">The sequence shown here is derived from an EMBL/GenBank/DDBJ whole genome shotgun (WGS) entry which is preliminary data.</text>
</comment>
<evidence type="ECO:0000313" key="4">
    <source>
        <dbReference type="Proteomes" id="UP001344658"/>
    </source>
</evidence>
<evidence type="ECO:0000259" key="2">
    <source>
        <dbReference type="Pfam" id="PF13575"/>
    </source>
</evidence>
<dbReference type="Proteomes" id="UP001344658">
    <property type="component" value="Unassembled WGS sequence"/>
</dbReference>
<feature type="region of interest" description="Disordered" evidence="1">
    <location>
        <begin position="19"/>
        <end position="40"/>
    </location>
</feature>
<feature type="region of interest" description="Disordered" evidence="1">
    <location>
        <begin position="52"/>
        <end position="74"/>
    </location>
</feature>
<evidence type="ECO:0000256" key="1">
    <source>
        <dbReference type="SAM" id="MobiDB-lite"/>
    </source>
</evidence>
<dbReference type="InterPro" id="IPR012341">
    <property type="entry name" value="6hp_glycosidase-like_sf"/>
</dbReference>
<dbReference type="InterPro" id="IPR017146">
    <property type="entry name" value="Lanti_2_LanM"/>
</dbReference>
<gene>
    <name evidence="3" type="ORF">V2S66_15265</name>
</gene>
<accession>A0ABU7PBY6</accession>
<organism evidence="3 4">
    <name type="scientific">Actinacidiphila polyblastidii</name>
    <dbReference type="NCBI Taxonomy" id="3110430"/>
    <lineage>
        <taxon>Bacteria</taxon>
        <taxon>Bacillati</taxon>
        <taxon>Actinomycetota</taxon>
        <taxon>Actinomycetes</taxon>
        <taxon>Kitasatosporales</taxon>
        <taxon>Streptomycetaceae</taxon>
        <taxon>Actinacidiphila</taxon>
    </lineage>
</organism>
<dbReference type="Pfam" id="PF05147">
    <property type="entry name" value="LANC_like"/>
    <property type="match status" value="2"/>
</dbReference>
<dbReference type="RefSeq" id="WP_330795617.1">
    <property type="nucleotide sequence ID" value="NZ_JAZEWV010000010.1"/>
</dbReference>
<protein>
    <submittedName>
        <fullName evidence="3">Type 2 lanthipeptide synthetase LanM family protein</fullName>
    </submittedName>
</protein>
<sequence>MSPPGDAASPVWWAPAVPPAERPAATAGAPGAPEGASGARAARAAGAAAAAGTSGTPCATRGPAGGDAVPAADGSAAAAPAPAWAEFVGQALGHATAAPHGPGERVREVAGMGAEGRLVHPLWPFLVAADIRFHAGRPTGPGRVEETADRRAVWEGARRHLAAGLVALAGRTLVGELRSARLGGRLEGADGRERFDHFVRTIAARPALTDLLCRRHPVLARLLAERCLNAVAAATELLDRYRADRPRIVAAGLLGEAPEPEPGALTGVRFGLGDPHGGGRTVAVLDFACGRRLVYKPRPLGLHARWNELLGWFAEQRPELGARPVPLLPREGYGWSGFVPAAACASPAGLNAFYERLGAQLALLHAVDASDVHAENLIAAGDQPVVVDVETLFHPAWTPGTDGGADPAAAALAASLLRTAVLPNPLVSAHAPLDTSALGAGPAADCPTPRPTWSEPGTDAMRLTYAPTPWPGAANRPVLAVPGAPSAPAPAPGPADAPVHPPVPGAPADPADHVDGLLRGFRAGYLAIAGRAEELTSDNGLLSRFADEAVRVVARPSQTYAELLAEATEPHLLGELSARQAAFDLPAEETGHPHLAVLAPHEAADLAAGDIPVFTATPGARTLRGARGGDLGELLPVAPLAAARAKIHAMGPADLARQEWLIRASLATRAVAPAHRAHPVGVPAAEDEAATRPVAGRLLALAAGIGDQLADLACRGGDRANWPGLQELDGGGWAVLGMGMGLADGYTGTALFLAELARATGTPRYAALAADAVRPLPRMLRLLADHPELAAAVGPGGFSGLGGVAYATVRLAELLDDAPELTDALPDALTALEAAAADPQAPADVADGLAGALLAAHAVHAQTGLPAAGRLARELAARTAAAPRPAAGGFLRGHDGVAWALTRCRPARPGADAPAPPADDLSWCAGLAGTAVRDAAHRAAHLARVTAADRAPLLDLSLCHGELGVLEPLAGLPGPAAAAARRTAAARLLRSVERHGVRCGAPLGVTTPGLLAGLAGIGHGLLRLASGATIPSVLLLQPSGWAEVTLTTTERAPSPWTTTP</sequence>